<dbReference type="AlphaFoldDB" id="A0AAD5QWD0"/>
<reference evidence="1" key="1">
    <citation type="submission" date="2021-06" db="EMBL/GenBank/DDBJ databases">
        <title>Parelaphostrongylus tenuis whole genome reference sequence.</title>
        <authorList>
            <person name="Garwood T.J."/>
            <person name="Larsen P.A."/>
            <person name="Fountain-Jones N.M."/>
            <person name="Garbe J.R."/>
            <person name="Macchietto M.G."/>
            <person name="Kania S.A."/>
            <person name="Gerhold R.W."/>
            <person name="Richards J.E."/>
            <person name="Wolf T.M."/>
        </authorList>
    </citation>
    <scope>NUCLEOTIDE SEQUENCE</scope>
    <source>
        <strain evidence="1">MNPRO001-30</strain>
        <tissue evidence="1">Meninges</tissue>
    </source>
</reference>
<evidence type="ECO:0000313" key="2">
    <source>
        <dbReference type="Proteomes" id="UP001196413"/>
    </source>
</evidence>
<evidence type="ECO:0000313" key="1">
    <source>
        <dbReference type="EMBL" id="KAJ1362246.1"/>
    </source>
</evidence>
<comment type="caution">
    <text evidence="1">The sequence shown here is derived from an EMBL/GenBank/DDBJ whole genome shotgun (WGS) entry which is preliminary data.</text>
</comment>
<organism evidence="1 2">
    <name type="scientific">Parelaphostrongylus tenuis</name>
    <name type="common">Meningeal worm</name>
    <dbReference type="NCBI Taxonomy" id="148309"/>
    <lineage>
        <taxon>Eukaryota</taxon>
        <taxon>Metazoa</taxon>
        <taxon>Ecdysozoa</taxon>
        <taxon>Nematoda</taxon>
        <taxon>Chromadorea</taxon>
        <taxon>Rhabditida</taxon>
        <taxon>Rhabditina</taxon>
        <taxon>Rhabditomorpha</taxon>
        <taxon>Strongyloidea</taxon>
        <taxon>Metastrongylidae</taxon>
        <taxon>Parelaphostrongylus</taxon>
    </lineage>
</organism>
<keyword evidence="2" id="KW-1185">Reference proteome</keyword>
<dbReference type="Proteomes" id="UP001196413">
    <property type="component" value="Unassembled WGS sequence"/>
</dbReference>
<accession>A0AAD5QWD0</accession>
<name>A0AAD5QWD0_PARTN</name>
<sequence>MDHSHCIVIGNAVTALCTAVGRDKDMCDLSMSNTIRAIPSKHLSFSGSLTTTNIIMANWSRGMWQSVVNRAVRILALGHFGSFFSPAYAIVS</sequence>
<gene>
    <name evidence="1" type="ORF">KIN20_021744</name>
</gene>
<protein>
    <submittedName>
        <fullName evidence="1">Uncharacterized protein</fullName>
    </submittedName>
</protein>
<dbReference type="EMBL" id="JAHQIW010004405">
    <property type="protein sequence ID" value="KAJ1362246.1"/>
    <property type="molecule type" value="Genomic_DNA"/>
</dbReference>
<proteinExistence type="predicted"/>